<proteinExistence type="predicted"/>
<dbReference type="EMBL" id="JAPDNS010000001">
    <property type="protein sequence ID" value="MCW3484634.1"/>
    <property type="molecule type" value="Genomic_DNA"/>
</dbReference>
<reference evidence="1 2" key="1">
    <citation type="submission" date="2022-10" db="EMBL/GenBank/DDBJ databases">
        <title>Chitinophaga nivalis PC15 sp. nov., isolated from Pyeongchang county, South Korea.</title>
        <authorList>
            <person name="Trinh H.N."/>
        </authorList>
    </citation>
    <scope>NUCLEOTIDE SEQUENCE [LARGE SCALE GENOMIC DNA]</scope>
    <source>
        <strain evidence="1 2">PC14</strain>
    </source>
</reference>
<evidence type="ECO:0000313" key="1">
    <source>
        <dbReference type="EMBL" id="MCW3484634.1"/>
    </source>
</evidence>
<sequence>MMSAPVSWICTLLLKELREDTATPGKYFVSGEILAADAGAKENTFFAKGRQIQGFTFHLPEGIQQGATIRALVAFMGDPFTQQYQLSDIQPAD</sequence>
<accession>A0ABT3IKZ6</accession>
<evidence type="ECO:0000313" key="2">
    <source>
        <dbReference type="Proteomes" id="UP001207742"/>
    </source>
</evidence>
<dbReference type="RefSeq" id="WP_264730412.1">
    <property type="nucleotide sequence ID" value="NZ_JAPDNR010000001.1"/>
</dbReference>
<dbReference type="Proteomes" id="UP001207742">
    <property type="component" value="Unassembled WGS sequence"/>
</dbReference>
<gene>
    <name evidence="1" type="ORF">OL497_12055</name>
</gene>
<comment type="caution">
    <text evidence="1">The sequence shown here is derived from an EMBL/GenBank/DDBJ whole genome shotgun (WGS) entry which is preliminary data.</text>
</comment>
<name>A0ABT3IKZ6_9BACT</name>
<organism evidence="1 2">
    <name type="scientific">Chitinophaga nivalis</name>
    <dbReference type="NCBI Taxonomy" id="2991709"/>
    <lineage>
        <taxon>Bacteria</taxon>
        <taxon>Pseudomonadati</taxon>
        <taxon>Bacteroidota</taxon>
        <taxon>Chitinophagia</taxon>
        <taxon>Chitinophagales</taxon>
        <taxon>Chitinophagaceae</taxon>
        <taxon>Chitinophaga</taxon>
    </lineage>
</organism>
<keyword evidence="2" id="KW-1185">Reference proteome</keyword>
<protein>
    <recommendedName>
        <fullName evidence="3">TRAM domain-containing protein</fullName>
    </recommendedName>
</protein>
<evidence type="ECO:0008006" key="3">
    <source>
        <dbReference type="Google" id="ProtNLM"/>
    </source>
</evidence>